<sequence>MTAAATDDAWMETCLIAVSIAGGSDVQFAGITETLDFDIGEKDIGGVPLVNGGRVTKFTPEGDSSITFEAYPLLAGTQTGAVGLGFYDLLHSQDTSVPVRVTNDRERDKYRVLVLWTNDPTPTTAQAVTNADYSAFRIGMADGHFTSAKPSFTDGILKFTVTFKCAAFDKSGTGNVMMESCAGASGSDILPAVATYTSSAKFD</sequence>
<comment type="caution">
    <text evidence="1">The sequence shown here is derived from an EMBL/GenBank/DDBJ whole genome shotgun (WGS) entry which is preliminary data.</text>
</comment>
<reference evidence="1" key="1">
    <citation type="journal article" date="2015" name="Nature">
        <title>Complex archaea that bridge the gap between prokaryotes and eukaryotes.</title>
        <authorList>
            <person name="Spang A."/>
            <person name="Saw J.H."/>
            <person name="Jorgensen S.L."/>
            <person name="Zaremba-Niedzwiedzka K."/>
            <person name="Martijn J."/>
            <person name="Lind A.E."/>
            <person name="van Eijk R."/>
            <person name="Schleper C."/>
            <person name="Guy L."/>
            <person name="Ettema T.J."/>
        </authorList>
    </citation>
    <scope>NUCLEOTIDE SEQUENCE</scope>
</reference>
<accession>A0A0F9HX65</accession>
<evidence type="ECO:0000313" key="1">
    <source>
        <dbReference type="EMBL" id="KKL86300.1"/>
    </source>
</evidence>
<organism evidence="1">
    <name type="scientific">marine sediment metagenome</name>
    <dbReference type="NCBI Taxonomy" id="412755"/>
    <lineage>
        <taxon>unclassified sequences</taxon>
        <taxon>metagenomes</taxon>
        <taxon>ecological metagenomes</taxon>
    </lineage>
</organism>
<protein>
    <submittedName>
        <fullName evidence="1">Uncharacterized protein</fullName>
    </submittedName>
</protein>
<name>A0A0F9HX65_9ZZZZ</name>
<dbReference type="EMBL" id="LAZR01021156">
    <property type="protein sequence ID" value="KKL86300.1"/>
    <property type="molecule type" value="Genomic_DNA"/>
</dbReference>
<gene>
    <name evidence="1" type="ORF">LCGC14_1946130</name>
</gene>
<proteinExistence type="predicted"/>
<dbReference type="AlphaFoldDB" id="A0A0F9HX65"/>